<dbReference type="OrthoDB" id="194139at2759"/>
<evidence type="ECO:0000256" key="3">
    <source>
        <dbReference type="ARBA" id="ARBA00022989"/>
    </source>
</evidence>
<reference evidence="8 9" key="1">
    <citation type="journal article" date="2013" name="Chin. Sci. Bull.">
        <title>Genome survey uncovers the secrets of sex and lifestyle in caterpillar fungus.</title>
        <authorList>
            <person name="Hu X."/>
            <person name="Zhang Y."/>
            <person name="Xiao G."/>
            <person name="Zheng P."/>
            <person name="Xia Y."/>
            <person name="Zhang X."/>
            <person name="St Leger R.J."/>
            <person name="Liu X."/>
            <person name="Wang C."/>
        </authorList>
    </citation>
    <scope>NUCLEOTIDE SEQUENCE [LARGE SCALE GENOMIC DNA]</scope>
    <source>
        <strain evidence="9">Co18 / CGMCC 3.14243</strain>
        <tissue evidence="8">Fruit-body</tissue>
    </source>
</reference>
<protein>
    <submittedName>
        <fullName evidence="8">Major facilitator superfamily domain, general substrate transporter</fullName>
    </submittedName>
</protein>
<dbReference type="HOGENOM" id="CLU_523831_0_0_1"/>
<feature type="transmembrane region" description="Helical" evidence="6">
    <location>
        <begin position="439"/>
        <end position="459"/>
    </location>
</feature>
<dbReference type="GO" id="GO:0022857">
    <property type="term" value="F:transmembrane transporter activity"/>
    <property type="evidence" value="ECO:0007669"/>
    <property type="project" value="InterPro"/>
</dbReference>
<dbReference type="EMBL" id="KE653298">
    <property type="protein sequence ID" value="EQK99526.1"/>
    <property type="molecule type" value="Genomic_DNA"/>
</dbReference>
<dbReference type="InterPro" id="IPR011701">
    <property type="entry name" value="MFS"/>
</dbReference>
<dbReference type="Proteomes" id="UP000019374">
    <property type="component" value="Unassembled WGS sequence"/>
</dbReference>
<feature type="transmembrane region" description="Helical" evidence="6">
    <location>
        <begin position="176"/>
        <end position="199"/>
    </location>
</feature>
<dbReference type="SUPFAM" id="SSF103473">
    <property type="entry name" value="MFS general substrate transporter"/>
    <property type="match status" value="1"/>
</dbReference>
<feature type="transmembrane region" description="Helical" evidence="6">
    <location>
        <begin position="306"/>
        <end position="329"/>
    </location>
</feature>
<evidence type="ECO:0000256" key="2">
    <source>
        <dbReference type="ARBA" id="ARBA00022692"/>
    </source>
</evidence>
<feature type="domain" description="Major facilitator superfamily (MFS) profile" evidence="7">
    <location>
        <begin position="62"/>
        <end position="499"/>
    </location>
</feature>
<dbReference type="Gene3D" id="1.20.1250.20">
    <property type="entry name" value="MFS general substrate transporter like domains"/>
    <property type="match status" value="1"/>
</dbReference>
<evidence type="ECO:0000313" key="9">
    <source>
        <dbReference type="Proteomes" id="UP000019374"/>
    </source>
</evidence>
<organism evidence="8 9">
    <name type="scientific">Ophiocordyceps sinensis (strain Co18 / CGMCC 3.14243)</name>
    <name type="common">Yarsagumba caterpillar fungus</name>
    <name type="synonym">Hirsutella sinensis</name>
    <dbReference type="NCBI Taxonomy" id="911162"/>
    <lineage>
        <taxon>Eukaryota</taxon>
        <taxon>Fungi</taxon>
        <taxon>Dikarya</taxon>
        <taxon>Ascomycota</taxon>
        <taxon>Pezizomycotina</taxon>
        <taxon>Sordariomycetes</taxon>
        <taxon>Hypocreomycetidae</taxon>
        <taxon>Hypocreales</taxon>
        <taxon>Ophiocordycipitaceae</taxon>
        <taxon>Ophiocordyceps</taxon>
    </lineage>
</organism>
<keyword evidence="2 6" id="KW-0812">Transmembrane</keyword>
<feature type="transmembrane region" description="Helical" evidence="6">
    <location>
        <begin position="341"/>
        <end position="368"/>
    </location>
</feature>
<feature type="transmembrane region" description="Helical" evidence="6">
    <location>
        <begin position="406"/>
        <end position="427"/>
    </location>
</feature>
<evidence type="ECO:0000256" key="6">
    <source>
        <dbReference type="SAM" id="Phobius"/>
    </source>
</evidence>
<evidence type="ECO:0000256" key="4">
    <source>
        <dbReference type="ARBA" id="ARBA00023136"/>
    </source>
</evidence>
<feature type="transmembrane region" description="Helical" evidence="6">
    <location>
        <begin position="239"/>
        <end position="259"/>
    </location>
</feature>
<dbReference type="eggNOG" id="ENOG502QWBF">
    <property type="taxonomic scope" value="Eukaryota"/>
</dbReference>
<feature type="region of interest" description="Disordered" evidence="5">
    <location>
        <begin position="1"/>
        <end position="47"/>
    </location>
</feature>
<evidence type="ECO:0000256" key="5">
    <source>
        <dbReference type="SAM" id="MobiDB-lite"/>
    </source>
</evidence>
<feature type="transmembrane region" description="Helical" evidence="6">
    <location>
        <begin position="380"/>
        <end position="400"/>
    </location>
</feature>
<feature type="transmembrane region" description="Helical" evidence="6">
    <location>
        <begin position="119"/>
        <end position="136"/>
    </location>
</feature>
<proteinExistence type="predicted"/>
<feature type="transmembrane region" description="Helical" evidence="6">
    <location>
        <begin position="211"/>
        <end position="233"/>
    </location>
</feature>
<keyword evidence="3 6" id="KW-1133">Transmembrane helix</keyword>
<dbReference type="Pfam" id="PF07690">
    <property type="entry name" value="MFS_1"/>
    <property type="match status" value="1"/>
</dbReference>
<feature type="transmembrane region" description="Helical" evidence="6">
    <location>
        <begin position="148"/>
        <end position="170"/>
    </location>
</feature>
<gene>
    <name evidence="8" type="ORF">OCS_04765</name>
</gene>
<evidence type="ECO:0000259" key="7">
    <source>
        <dbReference type="PROSITE" id="PS50850"/>
    </source>
</evidence>
<keyword evidence="4 6" id="KW-0472">Membrane</keyword>
<dbReference type="InterPro" id="IPR020846">
    <property type="entry name" value="MFS_dom"/>
</dbReference>
<dbReference type="AlphaFoldDB" id="T5ACP5"/>
<dbReference type="PANTHER" id="PTHR23507:SF1">
    <property type="entry name" value="FI18259P1-RELATED"/>
    <property type="match status" value="1"/>
</dbReference>
<feature type="transmembrane region" description="Helical" evidence="6">
    <location>
        <begin position="51"/>
        <end position="73"/>
    </location>
</feature>
<comment type="subcellular location">
    <subcellularLocation>
        <location evidence="1">Membrane</location>
        <topology evidence="1">Multi-pass membrane protein</topology>
    </subcellularLocation>
</comment>
<evidence type="ECO:0000313" key="8">
    <source>
        <dbReference type="EMBL" id="EQK99526.1"/>
    </source>
</evidence>
<feature type="compositionally biased region" description="Basic and acidic residues" evidence="5">
    <location>
        <begin position="17"/>
        <end position="41"/>
    </location>
</feature>
<dbReference type="PANTHER" id="PTHR23507">
    <property type="entry name" value="ZGC:174356"/>
    <property type="match status" value="1"/>
</dbReference>
<dbReference type="InterPro" id="IPR036259">
    <property type="entry name" value="MFS_trans_sf"/>
</dbReference>
<accession>T5ACP5</accession>
<feature type="transmembrane region" description="Helical" evidence="6">
    <location>
        <begin position="471"/>
        <end position="494"/>
    </location>
</feature>
<evidence type="ECO:0000256" key="1">
    <source>
        <dbReference type="ARBA" id="ARBA00004141"/>
    </source>
</evidence>
<sequence>MDRQHVTEGTPLFSSPTRRDRHDDSTRERSTRESSTRESSTRDPPVASPRLGLAMAMAFLLLIMLVEIGATLVSTPMSQIQEAIICKVHHPDTSEPSTDARCKDQGVQSELSTLQGWELTFGLLPGLLTAVPYGIAADRYGRRVILSLSLLGFALVQATDAVICWFPGIFPLRSVWLAAMWTLVGGGPFVFSAVVFAIASDVSTEAQRSATFFHLAAAIIGGQLVAGPLAFLAMARGPWFSVLLGVGCLSTAVLVALGFPETRQKASENDDDDYPPSLDPGPGLSPAALRRAAMSIRRLFWDNKRLGLLLFSLVFTTLGRYISVILAQYTTKRFHWSWSEAALLSSISASVNLLLVAVVLPLVSRLLLSRLGLSPLVKDLCLVKAGLSALIIGALGIGLAPNSSLLIASIMVYALGYGYSPAMRSLLTLVAGHDNIGTLFTAMSVLETAGTLLAGPLMAATFRLGLAWGEFWIGLPFVSVGAIMTCAAVIVFGIRLQHVGEGTCKLDTASDSRDLHV</sequence>
<name>T5ACP5_OPHSC</name>
<dbReference type="PROSITE" id="PS50850">
    <property type="entry name" value="MFS"/>
    <property type="match status" value="1"/>
</dbReference>
<dbReference type="GO" id="GO:0016020">
    <property type="term" value="C:membrane"/>
    <property type="evidence" value="ECO:0007669"/>
    <property type="project" value="UniProtKB-SubCell"/>
</dbReference>